<dbReference type="InParanoid" id="T1FH89"/>
<proteinExistence type="predicted"/>
<feature type="coiled-coil region" evidence="1">
    <location>
        <begin position="321"/>
        <end position="348"/>
    </location>
</feature>
<dbReference type="CTD" id="20208188"/>
<name>T1FH89_HELRO</name>
<feature type="compositionally biased region" description="Low complexity" evidence="2">
    <location>
        <begin position="411"/>
        <end position="428"/>
    </location>
</feature>
<dbReference type="KEGG" id="hro:HELRODRAFT_181706"/>
<evidence type="ECO:0000256" key="1">
    <source>
        <dbReference type="SAM" id="Coils"/>
    </source>
</evidence>
<keyword evidence="5" id="KW-1185">Reference proteome</keyword>
<feature type="region of interest" description="Disordered" evidence="2">
    <location>
        <begin position="350"/>
        <end position="474"/>
    </location>
</feature>
<feature type="compositionally biased region" description="Low complexity" evidence="2">
    <location>
        <begin position="495"/>
        <end position="511"/>
    </location>
</feature>
<dbReference type="EMBL" id="AMQM01007781">
    <property type="status" value="NOT_ANNOTATED_CDS"/>
    <property type="molecule type" value="Genomic_DNA"/>
</dbReference>
<dbReference type="EMBL" id="KB097667">
    <property type="protein sequence ID" value="ESN92090.1"/>
    <property type="molecule type" value="Genomic_DNA"/>
</dbReference>
<evidence type="ECO:0000313" key="5">
    <source>
        <dbReference type="Proteomes" id="UP000015101"/>
    </source>
</evidence>
<dbReference type="EnsemblMetazoa" id="HelroT181706">
    <property type="protein sequence ID" value="HelroP181706"/>
    <property type="gene ID" value="HelroG181706"/>
</dbReference>
<sequence length="874" mass="100116">MSTMLERSSCTSSSNPSTIGEIVKFGDVEKEREIEKRLKELGLWHNKVRLEEATCRKLEERIESADGLSHVIRRARRRRRMRELGVEGVRSASLGASDGRICEKNEGMKTMDEIRQIIKPTIIRDEQGNELIYSIEVDMGRFVHDVTHHVSNHVVFLTGATNPLSNDQNSVTSEAEIDRTYKKAPHLSDEHNLSRTKSNFKKGNNYDETLTNIISRPQRLTKEISVQLPNTVDVSQVFITFRQTTFKIKVPFVLDQLNKTHRQQYLNHHQRQHFQQLQKHQLNSEEEKAHNAEHFSNSRCQQEEKEMNKNFVEEQKSIEQQNLLIQRQKNLEEEKLRLRNRHEQLELMIQKEQQPTNYFHKTRSNSNNPSTANVLSRPDENAGSRAKPQQRAGFQLLTSIQPHSPGFAHLSSPIFSSSTPSQKDSSPQIGAIETLTATSSTSTSISTTSTTTSAPTSSITSATAPSFGLNKQTDKSECNVKNNLSELKHQRHRQPQQQQSQPLKSPHQPSLKNESMRENPAYNPANQNIEITTNANDENQLKKVFNQKSISEMKEYFENYNNQEKINIQHQKNKGDDGKSSNDDDDDDRDYESENDKFNFYYGISLNNEDDLKPRTKHEKIFNKFANHANDGSSKKRNDVDTFQMNSNNQRVLGSELRSEKLDSKGSINVRAYHASKFENSTALERRLNKNKVNNDQLDENFDISINHNSKKGLRNKNNSSLFARESDIYSEEKDDVSHISSLNFSLEKLVERNIGWSEKEDDDLKQIPAAAHNIKNKLKKLKVKTNLNKQFCKSITDADGLENEVFESRIQHKLQLDDKTTEVETDSKAAPKKFVNALVGSEDEDSGILICSPMEVDETRLQALLDTLEESRI</sequence>
<dbReference type="AlphaFoldDB" id="T1FH89"/>
<feature type="region of interest" description="Disordered" evidence="2">
    <location>
        <begin position="569"/>
        <end position="594"/>
    </location>
</feature>
<evidence type="ECO:0000256" key="2">
    <source>
        <dbReference type="SAM" id="MobiDB-lite"/>
    </source>
</evidence>
<accession>T1FH89</accession>
<feature type="region of interest" description="Disordered" evidence="2">
    <location>
        <begin position="626"/>
        <end position="648"/>
    </location>
</feature>
<feature type="region of interest" description="Disordered" evidence="2">
    <location>
        <begin position="487"/>
        <end position="522"/>
    </location>
</feature>
<dbReference type="Proteomes" id="UP000015101">
    <property type="component" value="Unassembled WGS sequence"/>
</dbReference>
<keyword evidence="1" id="KW-0175">Coiled coil</keyword>
<gene>
    <name evidence="4" type="primary">20208188</name>
    <name evidence="3" type="ORF">HELRODRAFT_181706</name>
</gene>
<dbReference type="RefSeq" id="XP_009029751.1">
    <property type="nucleotide sequence ID" value="XM_009031503.1"/>
</dbReference>
<protein>
    <submittedName>
        <fullName evidence="3 4">Uncharacterized protein</fullName>
    </submittedName>
</protein>
<reference evidence="4" key="3">
    <citation type="submission" date="2015-06" db="UniProtKB">
        <authorList>
            <consortium name="EnsemblMetazoa"/>
        </authorList>
    </citation>
    <scope>IDENTIFICATION</scope>
</reference>
<feature type="compositionally biased region" description="Basic and acidic residues" evidence="2">
    <location>
        <begin position="573"/>
        <end position="582"/>
    </location>
</feature>
<dbReference type="GeneID" id="20208188"/>
<dbReference type="HOGENOM" id="CLU_328801_0_0_1"/>
<feature type="compositionally biased region" description="Polar residues" evidence="2">
    <location>
        <begin position="351"/>
        <end position="374"/>
    </location>
</feature>
<reference evidence="5" key="1">
    <citation type="submission" date="2012-12" db="EMBL/GenBank/DDBJ databases">
        <authorList>
            <person name="Hellsten U."/>
            <person name="Grimwood J."/>
            <person name="Chapman J.A."/>
            <person name="Shapiro H."/>
            <person name="Aerts A."/>
            <person name="Otillar R.P."/>
            <person name="Terry A.Y."/>
            <person name="Boore J.L."/>
            <person name="Simakov O."/>
            <person name="Marletaz F."/>
            <person name="Cho S.-J."/>
            <person name="Edsinger-Gonzales E."/>
            <person name="Havlak P."/>
            <person name="Kuo D.-H."/>
            <person name="Larsson T."/>
            <person name="Lv J."/>
            <person name="Arendt D."/>
            <person name="Savage R."/>
            <person name="Osoegawa K."/>
            <person name="de Jong P."/>
            <person name="Lindberg D.R."/>
            <person name="Seaver E.C."/>
            <person name="Weisblat D.A."/>
            <person name="Putnam N.H."/>
            <person name="Grigoriev I.V."/>
            <person name="Rokhsar D.S."/>
        </authorList>
    </citation>
    <scope>NUCLEOTIDE SEQUENCE</scope>
</reference>
<feature type="compositionally biased region" description="Low complexity" evidence="2">
    <location>
        <begin position="436"/>
        <end position="466"/>
    </location>
</feature>
<reference evidence="3 5" key="2">
    <citation type="journal article" date="2013" name="Nature">
        <title>Insights into bilaterian evolution from three spiralian genomes.</title>
        <authorList>
            <person name="Simakov O."/>
            <person name="Marletaz F."/>
            <person name="Cho S.J."/>
            <person name="Edsinger-Gonzales E."/>
            <person name="Havlak P."/>
            <person name="Hellsten U."/>
            <person name="Kuo D.H."/>
            <person name="Larsson T."/>
            <person name="Lv J."/>
            <person name="Arendt D."/>
            <person name="Savage R."/>
            <person name="Osoegawa K."/>
            <person name="de Jong P."/>
            <person name="Grimwood J."/>
            <person name="Chapman J.A."/>
            <person name="Shapiro H."/>
            <person name="Aerts A."/>
            <person name="Otillar R.P."/>
            <person name="Terry A.Y."/>
            <person name="Boore J.L."/>
            <person name="Grigoriev I.V."/>
            <person name="Lindberg D.R."/>
            <person name="Seaver E.C."/>
            <person name="Weisblat D.A."/>
            <person name="Putnam N.H."/>
            <person name="Rokhsar D.S."/>
        </authorList>
    </citation>
    <scope>NUCLEOTIDE SEQUENCE</scope>
</reference>
<organism evidence="4 5">
    <name type="scientific">Helobdella robusta</name>
    <name type="common">Californian leech</name>
    <dbReference type="NCBI Taxonomy" id="6412"/>
    <lineage>
        <taxon>Eukaryota</taxon>
        <taxon>Metazoa</taxon>
        <taxon>Spiralia</taxon>
        <taxon>Lophotrochozoa</taxon>
        <taxon>Annelida</taxon>
        <taxon>Clitellata</taxon>
        <taxon>Hirudinea</taxon>
        <taxon>Rhynchobdellida</taxon>
        <taxon>Glossiphoniidae</taxon>
        <taxon>Helobdella</taxon>
    </lineage>
</organism>
<evidence type="ECO:0000313" key="4">
    <source>
        <dbReference type="EnsemblMetazoa" id="HelroP181706"/>
    </source>
</evidence>
<evidence type="ECO:0000313" key="3">
    <source>
        <dbReference type="EMBL" id="ESN92090.1"/>
    </source>
</evidence>